<dbReference type="EMBL" id="BEDT01000002">
    <property type="protein sequence ID" value="GAX47316.1"/>
    <property type="molecule type" value="Genomic_DNA"/>
</dbReference>
<sequence>MTSQQLSINELMESDWHSLLKVLGADSEVDTDAREKVVDLADFVNTL</sequence>
<evidence type="ECO:0000313" key="1">
    <source>
        <dbReference type="EMBL" id="GAX47316.1"/>
    </source>
</evidence>
<dbReference type="Proteomes" id="UP000218689">
    <property type="component" value="Unassembled WGS sequence"/>
</dbReference>
<reference evidence="2" key="1">
    <citation type="submission" date="2017-08" db="EMBL/GenBank/DDBJ databases">
        <title>Draft genome sequence of Lactococcus sp. strain Rs-Y01, isolated from the gut of the lower termite Reticulitermes speratus.</title>
        <authorList>
            <person name="Ohkuma M."/>
            <person name="Yuki M."/>
        </authorList>
    </citation>
    <scope>NUCLEOTIDE SEQUENCE [LARGE SCALE GENOMIC DNA]</scope>
    <source>
        <strain evidence="2">Rs-Y01</strain>
    </source>
</reference>
<name>A0A224X3L6_9LACT</name>
<keyword evidence="2" id="KW-1185">Reference proteome</keyword>
<comment type="caution">
    <text evidence="1">The sequence shown here is derived from an EMBL/GenBank/DDBJ whole genome shotgun (WGS) entry which is preliminary data.</text>
</comment>
<protein>
    <submittedName>
        <fullName evidence="1">Uncharacterized protein</fullName>
    </submittedName>
</protein>
<organism evidence="1 2">
    <name type="scientific">Pseudolactococcus reticulitermitis</name>
    <dbReference type="NCBI Taxonomy" id="2025039"/>
    <lineage>
        <taxon>Bacteria</taxon>
        <taxon>Bacillati</taxon>
        <taxon>Bacillota</taxon>
        <taxon>Bacilli</taxon>
        <taxon>Lactobacillales</taxon>
        <taxon>Streptococcaceae</taxon>
        <taxon>Pseudolactococcus</taxon>
    </lineage>
</organism>
<accession>A0A224X3L6</accession>
<gene>
    <name evidence="1" type="ORF">RsY01_915</name>
</gene>
<evidence type="ECO:0000313" key="2">
    <source>
        <dbReference type="Proteomes" id="UP000218689"/>
    </source>
</evidence>
<proteinExistence type="predicted"/>
<dbReference type="AlphaFoldDB" id="A0A224X3L6"/>